<name>A0A1J6IWD0_NICAT</name>
<organism evidence="1 2">
    <name type="scientific">Nicotiana attenuata</name>
    <name type="common">Coyote tobacco</name>
    <dbReference type="NCBI Taxonomy" id="49451"/>
    <lineage>
        <taxon>Eukaryota</taxon>
        <taxon>Viridiplantae</taxon>
        <taxon>Streptophyta</taxon>
        <taxon>Embryophyta</taxon>
        <taxon>Tracheophyta</taxon>
        <taxon>Spermatophyta</taxon>
        <taxon>Magnoliopsida</taxon>
        <taxon>eudicotyledons</taxon>
        <taxon>Gunneridae</taxon>
        <taxon>Pentapetalae</taxon>
        <taxon>asterids</taxon>
        <taxon>lamiids</taxon>
        <taxon>Solanales</taxon>
        <taxon>Solanaceae</taxon>
        <taxon>Nicotianoideae</taxon>
        <taxon>Nicotianeae</taxon>
        <taxon>Nicotiana</taxon>
    </lineage>
</organism>
<comment type="caution">
    <text evidence="1">The sequence shown here is derived from an EMBL/GenBank/DDBJ whole genome shotgun (WGS) entry which is preliminary data.</text>
</comment>
<dbReference type="Gramene" id="OIT03099">
    <property type="protein sequence ID" value="OIT03099"/>
    <property type="gene ID" value="A4A49_13295"/>
</dbReference>
<proteinExistence type="predicted"/>
<keyword evidence="2" id="KW-1185">Reference proteome</keyword>
<dbReference type="AlphaFoldDB" id="A0A1J6IWD0"/>
<sequence length="311" mass="35151">MAAVVLDKFSGGNPEGWVSQAERYFTFLGFSEEYWLPLPYFYLEGDALIWFDWLHRNQQFYDWKHFKEKLLMRFRQRSFASSVESVACFDSSSVGPISIPEVLPAAMESTFDNAKPEEVAELKIASDLDDGNLSPINNSEVTPEMLESLVGSISDPTDFTSLIVSMGGNCNVDTPLEINIGEEEYSWNYACKVLADITEREIDMDIEDSVKIATQVFEKMGHNCCTKVLSDEYDLDDGNLEEDNVLADNSQNNKCELPSHIIDMTSFLISFAKCEFKVKHRTALINVRNQFPVGRHLSVFQSSTFIGTTLC</sequence>
<evidence type="ECO:0000313" key="2">
    <source>
        <dbReference type="Proteomes" id="UP000187609"/>
    </source>
</evidence>
<reference evidence="1" key="1">
    <citation type="submission" date="2016-11" db="EMBL/GenBank/DDBJ databases">
        <title>The genome of Nicotiana attenuata.</title>
        <authorList>
            <person name="Xu S."/>
            <person name="Brockmoeller T."/>
            <person name="Gaquerel E."/>
            <person name="Navarro A."/>
            <person name="Kuhl H."/>
            <person name="Gase K."/>
            <person name="Ling Z."/>
            <person name="Zhou W."/>
            <person name="Kreitzer C."/>
            <person name="Stanke M."/>
            <person name="Tang H."/>
            <person name="Lyons E."/>
            <person name="Pandey P."/>
            <person name="Pandey S.P."/>
            <person name="Timmermann B."/>
            <person name="Baldwin I.T."/>
        </authorList>
    </citation>
    <scope>NUCLEOTIDE SEQUENCE [LARGE SCALE GENOMIC DNA]</scope>
    <source>
        <strain evidence="1">UT</strain>
    </source>
</reference>
<evidence type="ECO:0000313" key="1">
    <source>
        <dbReference type="EMBL" id="OIT03099.1"/>
    </source>
</evidence>
<accession>A0A1J6IWD0</accession>
<dbReference type="OMA" id="RTIPCWH"/>
<gene>
    <name evidence="1" type="ORF">A4A49_13295</name>
</gene>
<dbReference type="EMBL" id="MJEQ01037187">
    <property type="protein sequence ID" value="OIT03099.1"/>
    <property type="molecule type" value="Genomic_DNA"/>
</dbReference>
<protein>
    <submittedName>
        <fullName evidence="1">Uncharacterized protein</fullName>
    </submittedName>
</protein>
<dbReference type="Proteomes" id="UP000187609">
    <property type="component" value="Unassembled WGS sequence"/>
</dbReference>